<dbReference type="InterPro" id="IPR005110">
    <property type="entry name" value="MoeA_linker/N"/>
</dbReference>
<dbReference type="GO" id="GO:0005829">
    <property type="term" value="C:cytosol"/>
    <property type="evidence" value="ECO:0007669"/>
    <property type="project" value="TreeGrafter"/>
</dbReference>
<evidence type="ECO:0000313" key="8">
    <source>
        <dbReference type="EMBL" id="QSZ42767.1"/>
    </source>
</evidence>
<comment type="function">
    <text evidence="1 6">Catalyzes the insertion of molybdate into adenylated molybdopterin with the concomitant release of AMP.</text>
</comment>
<dbReference type="Gene3D" id="3.40.980.10">
    <property type="entry name" value="MoaB/Mog-like domain"/>
    <property type="match status" value="1"/>
</dbReference>
<dbReference type="AlphaFoldDB" id="A0A975B1Z8"/>
<evidence type="ECO:0000256" key="1">
    <source>
        <dbReference type="ARBA" id="ARBA00002901"/>
    </source>
</evidence>
<comment type="catalytic activity">
    <reaction evidence="5">
        <text>adenylyl-molybdopterin + molybdate = Mo-molybdopterin + AMP + H(+)</text>
        <dbReference type="Rhea" id="RHEA:35047"/>
        <dbReference type="ChEBI" id="CHEBI:15378"/>
        <dbReference type="ChEBI" id="CHEBI:36264"/>
        <dbReference type="ChEBI" id="CHEBI:62727"/>
        <dbReference type="ChEBI" id="CHEBI:71302"/>
        <dbReference type="ChEBI" id="CHEBI:456215"/>
        <dbReference type="EC" id="2.10.1.1"/>
    </reaction>
</comment>
<evidence type="ECO:0000256" key="2">
    <source>
        <dbReference type="ARBA" id="ARBA00005046"/>
    </source>
</evidence>
<sequence length="405" mass="44499">MSVSVEQALELIYTNTSKKSLKILPIEHALGSILAEDVYATHNLPPFDNSAMDGYAVKIEDSNKIVNVNATIFAGDNFNGELQSAHAIKIMTGARIPMGTQTIVPIEDIIHQENGIKLPDNLTMSKHIRLAGEDIKKGEKLLCVGDKIDAHQMTLLTSQGITHIKVYKKPRVALFASGNELKMHFENVTDYQLYNTNTPTLLSRTLELGCEVEFIGTAQDTLEDIHTHIKSALECDFIITSGGVSVGDADFTKEAFGEFGYNILFDKVEIKPGKPTTFGKIGSTVVLNLPGNPLAAALNFELFGRSIIYALSGAKSKFINTINAKMKSKYKLRAGRRSLIPGFFDGEYFTICEQFSPGMISPLAYANAFIMVDESCEILEPESPVKIISTKFSFSMQKPKSLITL</sequence>
<accession>A0A975B1Z8</accession>
<dbReference type="RefSeq" id="WP_207561578.1">
    <property type="nucleotide sequence ID" value="NZ_CP046072.1"/>
</dbReference>
<keyword evidence="4 6" id="KW-0501">Molybdenum cofactor biosynthesis</keyword>
<dbReference type="Pfam" id="PF03454">
    <property type="entry name" value="MoeA_C"/>
    <property type="match status" value="1"/>
</dbReference>
<organism evidence="8 9">
    <name type="scientific">Sulfurimonas aquatica</name>
    <dbReference type="NCBI Taxonomy" id="2672570"/>
    <lineage>
        <taxon>Bacteria</taxon>
        <taxon>Pseudomonadati</taxon>
        <taxon>Campylobacterota</taxon>
        <taxon>Epsilonproteobacteria</taxon>
        <taxon>Campylobacterales</taxon>
        <taxon>Sulfurimonadaceae</taxon>
        <taxon>Sulfurimonas</taxon>
    </lineage>
</organism>
<evidence type="ECO:0000256" key="4">
    <source>
        <dbReference type="ARBA" id="ARBA00023150"/>
    </source>
</evidence>
<keyword evidence="6" id="KW-0500">Molybdenum</keyword>
<gene>
    <name evidence="8" type="ORF">GJV85_11795</name>
</gene>
<dbReference type="Gene3D" id="3.90.105.10">
    <property type="entry name" value="Molybdopterin biosynthesis moea protein, domain 2"/>
    <property type="match status" value="1"/>
</dbReference>
<feature type="domain" description="MoaB/Mog" evidence="7">
    <location>
        <begin position="173"/>
        <end position="310"/>
    </location>
</feature>
<keyword evidence="6" id="KW-0479">Metal-binding</keyword>
<keyword evidence="9" id="KW-1185">Reference proteome</keyword>
<dbReference type="SUPFAM" id="SSF63867">
    <property type="entry name" value="MoeA C-terminal domain-like"/>
    <property type="match status" value="1"/>
</dbReference>
<protein>
    <recommendedName>
        <fullName evidence="6">Molybdopterin molybdenumtransferase</fullName>
        <ecNumber evidence="6">2.10.1.1</ecNumber>
    </recommendedName>
</protein>
<dbReference type="Gene3D" id="2.40.340.10">
    <property type="entry name" value="MoeA, C-terminal, domain IV"/>
    <property type="match status" value="1"/>
</dbReference>
<dbReference type="InterPro" id="IPR001453">
    <property type="entry name" value="MoaB/Mog_dom"/>
</dbReference>
<comment type="cofactor">
    <cofactor evidence="6">
        <name>Mg(2+)</name>
        <dbReference type="ChEBI" id="CHEBI:18420"/>
    </cofactor>
</comment>
<comment type="pathway">
    <text evidence="2 6">Cofactor biosynthesis; molybdopterin biosynthesis.</text>
</comment>
<evidence type="ECO:0000256" key="5">
    <source>
        <dbReference type="ARBA" id="ARBA00047317"/>
    </source>
</evidence>
<dbReference type="EMBL" id="CP046072">
    <property type="protein sequence ID" value="QSZ42767.1"/>
    <property type="molecule type" value="Genomic_DNA"/>
</dbReference>
<dbReference type="SUPFAM" id="SSF53218">
    <property type="entry name" value="Molybdenum cofactor biosynthesis proteins"/>
    <property type="match status" value="1"/>
</dbReference>
<dbReference type="EC" id="2.10.1.1" evidence="6"/>
<dbReference type="GO" id="GO:0006777">
    <property type="term" value="P:Mo-molybdopterin cofactor biosynthetic process"/>
    <property type="evidence" value="ECO:0007669"/>
    <property type="project" value="UniProtKB-UniRule"/>
</dbReference>
<dbReference type="Pfam" id="PF03453">
    <property type="entry name" value="MoeA_N"/>
    <property type="match status" value="1"/>
</dbReference>
<dbReference type="InterPro" id="IPR038987">
    <property type="entry name" value="MoeA-like"/>
</dbReference>
<keyword evidence="6" id="KW-0460">Magnesium</keyword>
<evidence type="ECO:0000259" key="7">
    <source>
        <dbReference type="SMART" id="SM00852"/>
    </source>
</evidence>
<dbReference type="KEGG" id="saqt:GJV85_11795"/>
<dbReference type="Pfam" id="PF00994">
    <property type="entry name" value="MoCF_biosynth"/>
    <property type="match status" value="1"/>
</dbReference>
<reference evidence="8" key="1">
    <citation type="submission" date="2019-11" db="EMBL/GenBank/DDBJ databases">
        <authorList>
            <person name="Kojima H."/>
        </authorList>
    </citation>
    <scope>NUCLEOTIDE SEQUENCE</scope>
    <source>
        <strain evidence="8">H1576</strain>
    </source>
</reference>
<dbReference type="SUPFAM" id="SSF63882">
    <property type="entry name" value="MoeA N-terminal region -like"/>
    <property type="match status" value="1"/>
</dbReference>
<dbReference type="InterPro" id="IPR005111">
    <property type="entry name" value="MoeA_C_domain_IV"/>
</dbReference>
<dbReference type="SMART" id="SM00852">
    <property type="entry name" value="MoCF_biosynth"/>
    <property type="match status" value="1"/>
</dbReference>
<dbReference type="InterPro" id="IPR036688">
    <property type="entry name" value="MoeA_C_domain_IV_sf"/>
</dbReference>
<comment type="similarity">
    <text evidence="3 6">Belongs to the MoeA family.</text>
</comment>
<proteinExistence type="inferred from homology"/>
<dbReference type="NCBIfam" id="TIGR00177">
    <property type="entry name" value="molyb_syn"/>
    <property type="match status" value="1"/>
</dbReference>
<dbReference type="InterPro" id="IPR036425">
    <property type="entry name" value="MoaB/Mog-like_dom_sf"/>
</dbReference>
<evidence type="ECO:0000313" key="9">
    <source>
        <dbReference type="Proteomes" id="UP000671852"/>
    </source>
</evidence>
<dbReference type="InterPro" id="IPR036135">
    <property type="entry name" value="MoeA_linker/N_sf"/>
</dbReference>
<evidence type="ECO:0000256" key="3">
    <source>
        <dbReference type="ARBA" id="ARBA00010763"/>
    </source>
</evidence>
<dbReference type="GO" id="GO:0046872">
    <property type="term" value="F:metal ion binding"/>
    <property type="evidence" value="ECO:0007669"/>
    <property type="project" value="UniProtKB-UniRule"/>
</dbReference>
<reference evidence="8" key="2">
    <citation type="submission" date="2021-04" db="EMBL/GenBank/DDBJ databases">
        <title>Isolation and characterization of a novel species of the genus Sulfurimonas.</title>
        <authorList>
            <person name="Fukui M."/>
        </authorList>
    </citation>
    <scope>NUCLEOTIDE SEQUENCE</scope>
    <source>
        <strain evidence="8">H1576</strain>
    </source>
</reference>
<evidence type="ECO:0000256" key="6">
    <source>
        <dbReference type="RuleBase" id="RU365090"/>
    </source>
</evidence>
<dbReference type="Gene3D" id="2.170.190.11">
    <property type="entry name" value="Molybdopterin biosynthesis moea protein, domain 3"/>
    <property type="match status" value="1"/>
</dbReference>
<dbReference type="CDD" id="cd00887">
    <property type="entry name" value="MoeA"/>
    <property type="match status" value="1"/>
</dbReference>
<dbReference type="PANTHER" id="PTHR10192:SF5">
    <property type="entry name" value="GEPHYRIN"/>
    <property type="match status" value="1"/>
</dbReference>
<keyword evidence="6" id="KW-0808">Transferase</keyword>
<dbReference type="PANTHER" id="PTHR10192">
    <property type="entry name" value="MOLYBDOPTERIN BIOSYNTHESIS PROTEIN"/>
    <property type="match status" value="1"/>
</dbReference>
<name>A0A975B1Z8_9BACT</name>
<dbReference type="Proteomes" id="UP000671852">
    <property type="component" value="Chromosome"/>
</dbReference>
<dbReference type="GO" id="GO:0061599">
    <property type="term" value="F:molybdopterin molybdotransferase activity"/>
    <property type="evidence" value="ECO:0007669"/>
    <property type="project" value="UniProtKB-UniRule"/>
</dbReference>